<evidence type="ECO:0000313" key="3">
    <source>
        <dbReference type="Proteomes" id="UP000308730"/>
    </source>
</evidence>
<keyword evidence="3" id="KW-1185">Reference proteome</keyword>
<feature type="compositionally biased region" description="Low complexity" evidence="1">
    <location>
        <begin position="121"/>
        <end position="130"/>
    </location>
</feature>
<dbReference type="Gene3D" id="3.30.710.10">
    <property type="entry name" value="Potassium Channel Kv1.1, Chain A"/>
    <property type="match status" value="1"/>
</dbReference>
<organism evidence="2 3">
    <name type="scientific">Antrodiella citrinella</name>
    <dbReference type="NCBI Taxonomy" id="2447956"/>
    <lineage>
        <taxon>Eukaryota</taxon>
        <taxon>Fungi</taxon>
        <taxon>Dikarya</taxon>
        <taxon>Basidiomycota</taxon>
        <taxon>Agaricomycotina</taxon>
        <taxon>Agaricomycetes</taxon>
        <taxon>Polyporales</taxon>
        <taxon>Steccherinaceae</taxon>
        <taxon>Antrodiella</taxon>
    </lineage>
</organism>
<comment type="caution">
    <text evidence="2">The sequence shown here is derived from an EMBL/GenBank/DDBJ whole genome shotgun (WGS) entry which is preliminary data.</text>
</comment>
<reference evidence="2 3" key="1">
    <citation type="submission" date="2019-02" db="EMBL/GenBank/DDBJ databases">
        <title>Genome sequencing of the rare red list fungi Antrodiella citrinella (Flaviporus citrinellus).</title>
        <authorList>
            <person name="Buettner E."/>
            <person name="Kellner H."/>
        </authorList>
    </citation>
    <scope>NUCLEOTIDE SEQUENCE [LARGE SCALE GENOMIC DNA]</scope>
    <source>
        <strain evidence="2 3">DSM 108506</strain>
    </source>
</reference>
<sequence>MSEETSIPSGLDAARRLQAAIRISMNTGSFYDTKFFVFSRRRSGSGLIDTPRPVYANSALLKAASPYCQTLLASGFQESRVVNINTTYPPEWPSHLETYDYEDDSDFEDEESLTEPEDSEVSSSGTTSESLPDATSEPTEVNVDHVIEPTPRLGRTVLISNAAYATWNALVYYIFTGEVVFKTLRSCPAMFSEVDV</sequence>
<dbReference type="InterPro" id="IPR011333">
    <property type="entry name" value="SKP1/BTB/POZ_sf"/>
</dbReference>
<evidence type="ECO:0000256" key="1">
    <source>
        <dbReference type="SAM" id="MobiDB-lite"/>
    </source>
</evidence>
<evidence type="ECO:0008006" key="4">
    <source>
        <dbReference type="Google" id="ProtNLM"/>
    </source>
</evidence>
<name>A0A4S4MCB3_9APHY</name>
<protein>
    <recommendedName>
        <fullName evidence="4">BTB domain-containing protein</fullName>
    </recommendedName>
</protein>
<gene>
    <name evidence="2" type="ORF">EUX98_g8128</name>
</gene>
<feature type="region of interest" description="Disordered" evidence="1">
    <location>
        <begin position="103"/>
        <end position="141"/>
    </location>
</feature>
<dbReference type="EMBL" id="SGPM01000403">
    <property type="protein sequence ID" value="THH23049.1"/>
    <property type="molecule type" value="Genomic_DNA"/>
</dbReference>
<feature type="compositionally biased region" description="Acidic residues" evidence="1">
    <location>
        <begin position="103"/>
        <end position="120"/>
    </location>
</feature>
<dbReference type="AlphaFoldDB" id="A0A4S4MCB3"/>
<dbReference type="OrthoDB" id="6359816at2759"/>
<evidence type="ECO:0000313" key="2">
    <source>
        <dbReference type="EMBL" id="THH23049.1"/>
    </source>
</evidence>
<proteinExistence type="predicted"/>
<dbReference type="Proteomes" id="UP000308730">
    <property type="component" value="Unassembled WGS sequence"/>
</dbReference>
<accession>A0A4S4MCB3</accession>